<keyword evidence="2 8" id="KW-1036">Host cytoplasmic vesicle</keyword>
<dbReference type="FunFam" id="3.30.1050.10:FF:000008">
    <property type="entry name" value="N-acetyltransferase Eis"/>
    <property type="match status" value="1"/>
</dbReference>
<name>A0A655J7B7_MYCTX</name>
<dbReference type="AlphaFoldDB" id="A0A655J7B7"/>
<reference evidence="10 11" key="1">
    <citation type="submission" date="2015-03" db="EMBL/GenBank/DDBJ databases">
        <authorList>
            <consortium name="Pathogen Informatics"/>
        </authorList>
    </citation>
    <scope>NUCLEOTIDE SEQUENCE [LARGE SCALE GENOMIC DNA]</scope>
    <source>
        <strain evidence="10 11">M09401471</strain>
    </source>
</reference>
<feature type="binding site" evidence="8">
    <location>
        <begin position="149"/>
        <end position="151"/>
    </location>
    <ligand>
        <name>acetyl-CoA</name>
        <dbReference type="ChEBI" id="CHEBI:57288"/>
    </ligand>
</feature>
<dbReference type="Gene3D" id="3.30.1050.10">
    <property type="entry name" value="SCP2 sterol-binding domain"/>
    <property type="match status" value="1"/>
</dbReference>
<evidence type="ECO:0000256" key="5">
    <source>
        <dbReference type="ARBA" id="ARBA00047902"/>
    </source>
</evidence>
<dbReference type="GO" id="GO:0030649">
    <property type="term" value="P:aminoglycoside antibiotic catabolic process"/>
    <property type="evidence" value="ECO:0007669"/>
    <property type="project" value="TreeGrafter"/>
</dbReference>
<dbReference type="GO" id="GO:0097691">
    <property type="term" value="C:bacterial extracellular vesicle"/>
    <property type="evidence" value="ECO:0007669"/>
    <property type="project" value="UniProtKB-SubCell"/>
</dbReference>
<dbReference type="InterPro" id="IPR016181">
    <property type="entry name" value="Acyl_CoA_acyltransferase"/>
</dbReference>
<gene>
    <name evidence="8 10" type="primary">eis</name>
    <name evidence="10" type="ORF">ERS007720_02841</name>
</gene>
<dbReference type="InterPro" id="IPR051554">
    <property type="entry name" value="Acetyltransferase_Eis"/>
</dbReference>
<dbReference type="NCBIfam" id="NF002364">
    <property type="entry name" value="PRK01346.1-1"/>
    <property type="match status" value="1"/>
</dbReference>
<evidence type="ECO:0000256" key="3">
    <source>
        <dbReference type="ARBA" id="ARBA00022679"/>
    </source>
</evidence>
<sequence length="466" mass="50885">MPEPSGYASTWERRRQRNVTAKFVADSRSGVTLAGLPASRDPLPDTVVVIFTCTWPRHMPQSDSVTVTLCSPTEDDWPGMFLLAAASFTDFIGPESATAWRTLVPTDGAVVVRDGAGPGSEVVGMALYMDLRLTVPGEVVLPTAGLSFVAVAPTHRRRGLLRAMCAELHRRIADSGYPVAALHASEGGIYGRFGYGPATTLHELTVDRRFARFHADAPGGGLGGSSVRLVRPTEHRGEFEAIYERWRQQVPGGLLRPQVLWDELLAECKAAPGGDRESFALLHPDGYALYRVDRTDLKLARVSELRAVTADAHCALWRALIGLDSMERISIITHPQDPLPHLLTDTRLARTTWRQDGLWLRIMNVPAALEARGYAHEVGEFSTVLEVSDGGRFALKIGDGRARCTPTDAAAEIEMDRDVLGSLYLGAHRASTLAAANRLRTKDSQLLRRLDAAFASDVPVQTAFEF</sequence>
<evidence type="ECO:0000256" key="8">
    <source>
        <dbReference type="HAMAP-Rule" id="MF_01812"/>
    </source>
</evidence>
<dbReference type="InterPro" id="IPR025559">
    <property type="entry name" value="Eis_dom"/>
</dbReference>
<evidence type="ECO:0000256" key="6">
    <source>
        <dbReference type="ARBA" id="ARBA00060361"/>
    </source>
</evidence>
<comment type="subunit">
    <text evidence="8">Homohexamer; trimer of dimers.</text>
</comment>
<dbReference type="InterPro" id="IPR041380">
    <property type="entry name" value="Acetyltransf_17"/>
</dbReference>
<comment type="subcellular location">
    <subcellularLocation>
        <location evidence="7 8">Extracellular vesicle</location>
        <location evidence="7 8">Bacterial extracellular vesicle</location>
    </subcellularLocation>
    <subcellularLocation>
        <location evidence="6 8">Host cytoplasmic vesicle</location>
        <location evidence="6 8">Host phagosome</location>
    </subcellularLocation>
    <subcellularLocation>
        <location evidence="8">Secreted</location>
    </subcellularLocation>
    <subcellularLocation>
        <location evidence="8">Host extracellular space</location>
    </subcellularLocation>
</comment>
<proteinExistence type="inferred from homology"/>
<accession>A0A655J7B7</accession>
<keyword evidence="4 8" id="KW-0012">Acyltransferase</keyword>
<dbReference type="NCBIfam" id="NF002367">
    <property type="entry name" value="PRK01346.1-4"/>
    <property type="match status" value="1"/>
</dbReference>
<dbReference type="FunFam" id="3.40.630.30:FF:000112">
    <property type="entry name" value="N-acetyltransferase Eis"/>
    <property type="match status" value="1"/>
</dbReference>
<dbReference type="InterPro" id="IPR000182">
    <property type="entry name" value="GNAT_dom"/>
</dbReference>
<dbReference type="PANTHER" id="PTHR37817:SF1">
    <property type="entry name" value="N-ACETYLTRANSFERASE EIS"/>
    <property type="match status" value="1"/>
</dbReference>
<dbReference type="PANTHER" id="PTHR37817">
    <property type="entry name" value="N-ACETYLTRANSFERASE EIS"/>
    <property type="match status" value="1"/>
</dbReference>
<comment type="catalytic activity">
    <reaction evidence="5 8">
        <text>L-lysyl-[protein] + acetyl-CoA = N(6)-acetyl-L-lysyl-[protein] + CoA + H(+)</text>
        <dbReference type="Rhea" id="RHEA:45948"/>
        <dbReference type="Rhea" id="RHEA-COMP:9752"/>
        <dbReference type="Rhea" id="RHEA-COMP:10731"/>
        <dbReference type="ChEBI" id="CHEBI:15378"/>
        <dbReference type="ChEBI" id="CHEBI:29969"/>
        <dbReference type="ChEBI" id="CHEBI:57287"/>
        <dbReference type="ChEBI" id="CHEBI:57288"/>
        <dbReference type="ChEBI" id="CHEBI:61930"/>
    </reaction>
</comment>
<dbReference type="CDD" id="cd04301">
    <property type="entry name" value="NAT_SF"/>
    <property type="match status" value="1"/>
</dbReference>
<evidence type="ECO:0000313" key="10">
    <source>
        <dbReference type="EMBL" id="COW55101.1"/>
    </source>
</evidence>
<dbReference type="InterPro" id="IPR022902">
    <property type="entry name" value="NAcTrfase_Eis"/>
</dbReference>
<feature type="binding site" evidence="8">
    <location>
        <begin position="185"/>
        <end position="186"/>
    </location>
    <ligand>
        <name>acetyl-CoA</name>
        <dbReference type="ChEBI" id="CHEBI:57288"/>
    </ligand>
</feature>
<evidence type="ECO:0000256" key="4">
    <source>
        <dbReference type="ARBA" id="ARBA00023315"/>
    </source>
</evidence>
<dbReference type="HAMAP" id="MF_01812">
    <property type="entry name" value="Eis"/>
    <property type="match status" value="1"/>
</dbReference>
<dbReference type="SUPFAM" id="SSF55718">
    <property type="entry name" value="SCP-like"/>
    <property type="match status" value="1"/>
</dbReference>
<keyword evidence="8" id="KW-0964">Secreted</keyword>
<evidence type="ECO:0000256" key="2">
    <source>
        <dbReference type="ARBA" id="ARBA00022488"/>
    </source>
</evidence>
<dbReference type="EC" id="2.3.1.-" evidence="8"/>
<dbReference type="PROSITE" id="PS51186">
    <property type="entry name" value="GNAT"/>
    <property type="match status" value="1"/>
</dbReference>
<evidence type="ECO:0000256" key="1">
    <source>
        <dbReference type="ARBA" id="ARBA00009213"/>
    </source>
</evidence>
<dbReference type="GO" id="GO:0044161">
    <property type="term" value="C:host cell cytoplasmic vesicle"/>
    <property type="evidence" value="ECO:0007669"/>
    <property type="project" value="UniProtKB-SubCell"/>
</dbReference>
<evidence type="ECO:0000256" key="7">
    <source>
        <dbReference type="ARBA" id="ARBA00060420"/>
    </source>
</evidence>
<dbReference type="EMBL" id="CSAJ01000397">
    <property type="protein sequence ID" value="COW55101.1"/>
    <property type="molecule type" value="Genomic_DNA"/>
</dbReference>
<dbReference type="Gene3D" id="3.40.630.30">
    <property type="match status" value="2"/>
</dbReference>
<comment type="similarity">
    <text evidence="1 8">Belongs to the acetyltransferase Eis family.</text>
</comment>
<feature type="binding site" evidence="8">
    <location>
        <begin position="157"/>
        <end position="162"/>
    </location>
    <ligand>
        <name>acetyl-CoA</name>
        <dbReference type="ChEBI" id="CHEBI:57288"/>
    </ligand>
</feature>
<evidence type="ECO:0000313" key="11">
    <source>
        <dbReference type="Proteomes" id="UP000044938"/>
    </source>
</evidence>
<feature type="domain" description="N-acetyltransferase" evidence="9">
    <location>
        <begin position="67"/>
        <end position="218"/>
    </location>
</feature>
<dbReference type="Pfam" id="PF13530">
    <property type="entry name" value="SCP2_2"/>
    <property type="match status" value="1"/>
</dbReference>
<feature type="active site" description="Proton acceptor; via carboxylate" evidence="8">
    <location>
        <position position="466"/>
    </location>
</feature>
<protein>
    <recommendedName>
        <fullName evidence="8">N-acetyltransferase Eis</fullName>
        <ecNumber evidence="8">2.3.1.-</ecNumber>
    </recommendedName>
    <alternativeName>
        <fullName evidence="8">Enhanced intracellular survival protein</fullName>
    </alternativeName>
    <alternativeName>
        <fullName evidence="8">Protein-lysine N-acetyltransferase</fullName>
    </alternativeName>
</protein>
<feature type="active site" description="Proton donor" evidence="8">
    <location>
        <position position="190"/>
    </location>
</feature>
<keyword evidence="3 8" id="KW-0808">Transferase</keyword>
<dbReference type="GO" id="GO:0043655">
    <property type="term" value="C:host extracellular space"/>
    <property type="evidence" value="ECO:0007669"/>
    <property type="project" value="UniProtKB-SubCell"/>
</dbReference>
<dbReference type="Pfam" id="PF17668">
    <property type="entry name" value="Acetyltransf_17"/>
    <property type="match status" value="1"/>
</dbReference>
<dbReference type="InterPro" id="IPR036527">
    <property type="entry name" value="SCP2_sterol-bd_dom_sf"/>
</dbReference>
<dbReference type="Proteomes" id="UP000044938">
    <property type="component" value="Unassembled WGS sequence"/>
</dbReference>
<dbReference type="Pfam" id="PF13527">
    <property type="entry name" value="Acetyltransf_9"/>
    <property type="match status" value="1"/>
</dbReference>
<evidence type="ECO:0000259" key="9">
    <source>
        <dbReference type="PROSITE" id="PS51186"/>
    </source>
</evidence>
<dbReference type="SUPFAM" id="SSF55729">
    <property type="entry name" value="Acyl-CoA N-acyltransferases (Nat)"/>
    <property type="match status" value="1"/>
</dbReference>
<dbReference type="GO" id="GO:0034069">
    <property type="term" value="F:aminoglycoside N-acetyltransferase activity"/>
    <property type="evidence" value="ECO:0007669"/>
    <property type="project" value="TreeGrafter"/>
</dbReference>
<organism evidence="10 11">
    <name type="scientific">Mycobacterium tuberculosis</name>
    <dbReference type="NCBI Taxonomy" id="1773"/>
    <lineage>
        <taxon>Bacteria</taxon>
        <taxon>Bacillati</taxon>
        <taxon>Actinomycetota</taxon>
        <taxon>Actinomycetes</taxon>
        <taxon>Mycobacteriales</taxon>
        <taxon>Mycobacteriaceae</taxon>
        <taxon>Mycobacterium</taxon>
        <taxon>Mycobacterium tuberculosis complex</taxon>
    </lineage>
</organism>
<comment type="function">
    <text evidence="8">Effector that is released into the host cell and affects host immune responses. Acts as an acetyltransferase that acetylates lysine residues of host proteins.</text>
</comment>